<keyword evidence="1" id="KW-0540">Nuclease</keyword>
<keyword evidence="1" id="KW-0378">Hydrolase</keyword>
<reference evidence="1" key="1">
    <citation type="submission" date="2019-04" db="EMBL/GenBank/DDBJ databases">
        <title>Microbes associate with the intestines of laboratory mice.</title>
        <authorList>
            <person name="Navarre W."/>
            <person name="Wong E."/>
            <person name="Huang K."/>
            <person name="Tropini C."/>
            <person name="Ng K."/>
            <person name="Yu B."/>
        </authorList>
    </citation>
    <scope>NUCLEOTIDE SEQUENCE</scope>
    <source>
        <strain evidence="1">NM04_E33</strain>
    </source>
</reference>
<gene>
    <name evidence="1" type="ORF">E5331_03590</name>
</gene>
<protein>
    <submittedName>
        <fullName evidence="1">DNA/RNA non-specific endonuclease</fullName>
    </submittedName>
</protein>
<comment type="caution">
    <text evidence="1">The sequence shown here is derived from an EMBL/GenBank/DDBJ whole genome shotgun (WGS) entry which is preliminary data.</text>
</comment>
<name>A0AC61RK57_9BACT</name>
<dbReference type="Proteomes" id="UP000306319">
    <property type="component" value="Unassembled WGS sequence"/>
</dbReference>
<evidence type="ECO:0000313" key="1">
    <source>
        <dbReference type="EMBL" id="TGY80330.1"/>
    </source>
</evidence>
<keyword evidence="2" id="KW-1185">Reference proteome</keyword>
<accession>A0AC61RK57</accession>
<organism evidence="1 2">
    <name type="scientific">Lepagella muris</name>
    <dbReference type="NCBI Taxonomy" id="3032870"/>
    <lineage>
        <taxon>Bacteria</taxon>
        <taxon>Pseudomonadati</taxon>
        <taxon>Bacteroidota</taxon>
        <taxon>Bacteroidia</taxon>
        <taxon>Bacteroidales</taxon>
        <taxon>Muribaculaceae</taxon>
        <taxon>Lepagella</taxon>
    </lineage>
</organism>
<sequence length="287" mass="32120">MARRKRSKKKGNDAVNFLLLLFLLGAGGMTGWNGCSETDNPDHTGNTENTGKPGANHYPDLETVSIPKGLTSQIKEYTGFTVSFNKDNGTPNYVAWELLGKEVANDVQRDDNFWTDPDIDGCPSTKDYTRSGYDRGHMCPAADQKWSAQAMYDCFVMANMCPQEHALNAGAWATLENKERQWAQRDSAIMIIAGPLYDKNDTKRIGDAGVRVPGAFFKVLMAPYLDQPRGIAFVYPNMTSPGNMQDYAMSIDELEEILGYDFFPTLPDNIEKQVESTYSFKEWNNSK</sequence>
<proteinExistence type="predicted"/>
<evidence type="ECO:0000313" key="2">
    <source>
        <dbReference type="Proteomes" id="UP000306319"/>
    </source>
</evidence>
<keyword evidence="1" id="KW-0255">Endonuclease</keyword>
<dbReference type="EMBL" id="SRYB01000003">
    <property type="protein sequence ID" value="TGY80330.1"/>
    <property type="molecule type" value="Genomic_DNA"/>
</dbReference>